<name>A0AAV7KGE3_9METZ</name>
<reference evidence="1 2" key="1">
    <citation type="journal article" date="2023" name="BMC Biol.">
        <title>The compact genome of the sponge Oopsacas minuta (Hexactinellida) is lacking key metazoan core genes.</title>
        <authorList>
            <person name="Santini S."/>
            <person name="Schenkelaars Q."/>
            <person name="Jourda C."/>
            <person name="Duchesne M."/>
            <person name="Belahbib H."/>
            <person name="Rocher C."/>
            <person name="Selva M."/>
            <person name="Riesgo A."/>
            <person name="Vervoort M."/>
            <person name="Leys S.P."/>
            <person name="Kodjabachian L."/>
            <person name="Le Bivic A."/>
            <person name="Borchiellini C."/>
            <person name="Claverie J.M."/>
            <person name="Renard E."/>
        </authorList>
    </citation>
    <scope>NUCLEOTIDE SEQUENCE [LARGE SCALE GENOMIC DNA]</scope>
    <source>
        <strain evidence="1">SPO-2</strain>
    </source>
</reference>
<keyword evidence="2" id="KW-1185">Reference proteome</keyword>
<evidence type="ECO:0000313" key="2">
    <source>
        <dbReference type="Proteomes" id="UP001165289"/>
    </source>
</evidence>
<dbReference type="Proteomes" id="UP001165289">
    <property type="component" value="Unassembled WGS sequence"/>
</dbReference>
<dbReference type="Gene3D" id="3.30.420.10">
    <property type="entry name" value="Ribonuclease H-like superfamily/Ribonuclease H"/>
    <property type="match status" value="1"/>
</dbReference>
<sequence length="176" mass="20527">MLVYRTIERYKVTSGITDKARSGRPPTARSIRLRKAVRSRVARNSRRSMRKMAKELEINRESLRKLVHQDLGVKSLKRKTVHHLTPSIRQKRLERCKGLLRRRGTQDFGRILFSDKKLFIVEEPTNHQNDRILSTAAKDIPEEVKFVDRVQKLQSVMVWGGVTANSRTNLILSRKE</sequence>
<gene>
    <name evidence="1" type="ORF">LOD99_14557</name>
</gene>
<organism evidence="1 2">
    <name type="scientific">Oopsacas minuta</name>
    <dbReference type="NCBI Taxonomy" id="111878"/>
    <lineage>
        <taxon>Eukaryota</taxon>
        <taxon>Metazoa</taxon>
        <taxon>Porifera</taxon>
        <taxon>Hexactinellida</taxon>
        <taxon>Hexasterophora</taxon>
        <taxon>Lyssacinosida</taxon>
        <taxon>Leucopsacidae</taxon>
        <taxon>Oopsacas</taxon>
    </lineage>
</organism>
<protein>
    <submittedName>
        <fullName evidence="1">Transposase</fullName>
    </submittedName>
</protein>
<accession>A0AAV7KGE3</accession>
<dbReference type="GO" id="GO:0003676">
    <property type="term" value="F:nucleic acid binding"/>
    <property type="evidence" value="ECO:0007669"/>
    <property type="project" value="InterPro"/>
</dbReference>
<dbReference type="AlphaFoldDB" id="A0AAV7KGE3"/>
<dbReference type="InterPro" id="IPR036397">
    <property type="entry name" value="RNaseH_sf"/>
</dbReference>
<evidence type="ECO:0000313" key="1">
    <source>
        <dbReference type="EMBL" id="KAI6659634.1"/>
    </source>
</evidence>
<proteinExistence type="predicted"/>
<comment type="caution">
    <text evidence="1">The sequence shown here is derived from an EMBL/GenBank/DDBJ whole genome shotgun (WGS) entry which is preliminary data.</text>
</comment>
<dbReference type="PANTHER" id="PTHR46068">
    <property type="entry name" value="PROTEIN CBG27172"/>
    <property type="match status" value="1"/>
</dbReference>
<dbReference type="PANTHER" id="PTHR46068:SF1">
    <property type="entry name" value="TRANSPOSASE IS30-LIKE HTH DOMAIN-CONTAINING PROTEIN"/>
    <property type="match status" value="1"/>
</dbReference>
<dbReference type="EMBL" id="JAKMXF010000055">
    <property type="protein sequence ID" value="KAI6659634.1"/>
    <property type="molecule type" value="Genomic_DNA"/>
</dbReference>